<evidence type="ECO:0000256" key="2">
    <source>
        <dbReference type="ARBA" id="ARBA00023136"/>
    </source>
</evidence>
<evidence type="ECO:0000313" key="5">
    <source>
        <dbReference type="EMBL" id="JAC69106.1"/>
    </source>
</evidence>
<dbReference type="SUPFAM" id="SSF50978">
    <property type="entry name" value="WD40 repeat-like"/>
    <property type="match status" value="1"/>
</dbReference>
<evidence type="ECO:0000259" key="4">
    <source>
        <dbReference type="Pfam" id="PF07064"/>
    </source>
</evidence>
<evidence type="ECO:0000256" key="3">
    <source>
        <dbReference type="SAM" id="MobiDB-lite"/>
    </source>
</evidence>
<organism evidence="5">
    <name type="scientific">Tetraselmis sp. GSL018</name>
    <dbReference type="NCBI Taxonomy" id="582737"/>
    <lineage>
        <taxon>Eukaryota</taxon>
        <taxon>Viridiplantae</taxon>
        <taxon>Chlorophyta</taxon>
        <taxon>core chlorophytes</taxon>
        <taxon>Chlorodendrophyceae</taxon>
        <taxon>Chlorodendrales</taxon>
        <taxon>Chlorodendraceae</taxon>
        <taxon>Tetraselmis</taxon>
    </lineage>
</organism>
<dbReference type="GO" id="GO:0000139">
    <property type="term" value="C:Golgi membrane"/>
    <property type="evidence" value="ECO:0007669"/>
    <property type="project" value="TreeGrafter"/>
</dbReference>
<comment type="subcellular location">
    <subcellularLocation>
        <location evidence="1">Membrane</location>
    </subcellularLocation>
</comment>
<accession>A0A061RF62</accession>
<gene>
    <name evidence="5" type="ORF">TSPGSL018_7176</name>
</gene>
<feature type="region of interest" description="Disordered" evidence="3">
    <location>
        <begin position="197"/>
        <end position="221"/>
    </location>
</feature>
<dbReference type="GO" id="GO:0005829">
    <property type="term" value="C:cytosol"/>
    <property type="evidence" value="ECO:0007669"/>
    <property type="project" value="TreeGrafter"/>
</dbReference>
<dbReference type="Pfam" id="PF07064">
    <property type="entry name" value="RIC1"/>
    <property type="match status" value="1"/>
</dbReference>
<dbReference type="GO" id="GO:0034066">
    <property type="term" value="C:Ric1-Rgp1 guanyl-nucleotide exchange factor complex"/>
    <property type="evidence" value="ECO:0007669"/>
    <property type="project" value="InterPro"/>
</dbReference>
<keyword evidence="2" id="KW-0472">Membrane</keyword>
<sequence length="1304" mass="142175">MYFAYGWPRVFAGIQDPSQRDIIYSSLGGQYLVVVSTTAIQIWSGGQERVRLGHLVKSQKMIQDEGENFTACWNGVRRVLAVLTSENILQLYGIRAGQSELFPGVVSQLGRSHELHSVDIFLSANIHIDTSIRATGVVGDSRSFLVSLSDGRFMLFSWQGASKGYADPLNLTRSPRAGSLGSRPVSMNSGDHMRTYFNSSQNGHDGRKGVRGSRTSTDDGARLRSAAIISSSLQHGSVPLHAQASSLSELSAMTGVLYVDPEFGELVAHMGHLSGSDGCHIWHMDYSEQLQMLTVVLLDGRVALCRTSEYGLSPPDQIKLVRWVCGARSGALYACIGSRAQIVAIGRADGQIALYTLTQGKSKAKKPDRQYASPTRVLSIVDWGHKPSATGGVSVMQWSPDCRALAVGWRLQGMAVWSPSGCRLMCSLRQKSEPFGLSRHDSVNECTTPSEISCSGFETPYEPLEGGIATMCWGPEGYQLLIAERGRPSQLLEINFAKAINGDHRVPRIDVVDSTRLQEEEVNVLQAADRLLLITESQDAAASSNWSQWNVGNQEANQMLEDLVVRHLRVPAAYMATNWPIMHAAVSADGYDIACAGLRGLALYSRRSAKWRLFGDVSQERSISVKALVWLPKVVVACVRAEGSSAPAELLLYPRYHLDNSSLLGRYPLHAVPLALDAVGQHLLVACAPLDIMVLKVEVKGDLVPLAAPAADITLQRELSIMSVGYPLLDIALVAATNNQALLHHACASRGSESGDSCFDLSTARQRSGLVTSYFEDDEPTHCVVLRAGGLLSVLDMERGSEVLLDNDVECFWLSGAILSQKESFQQNEGISTASYQVSTSSTSLVNLPSRPASSASTYSLAAQLEGASHTGETSPGRKNKRHDLQVAVGDNGSEEVHHVKCPTPSSHPTDDDTAEYAAVEMPWWAYGARGMQLWYPSSIAEPSTPTSVGTAVASFQPNGTPDPELEFDREVYPVGISLADAAIVGVTQRMQKSGSRSAGHALAHASYPLFNPCAESQPVLPCLLRRLLQKGAFDEAVVLARRHERGHYFPRSLEWLLFTCLEIEHENRRKAQKDQAGKVQPTTRFGKQALSETAGSSGGLDLKLMQKAVRLIRIFPQYSDVIVSVARKTDAALWPLLFSAVGSPMKLIQRLLDANALESAACCLLCVDRLEGADKAQDLSLNIIGRALDAEQYSLALELLRFVIPPTDVRIALSDPAPTAEQPRRERTLQLTGSSSYLLLLLTLFPPSLPRPFPLPPRSRPCPRSRPFGMCSGDRLPRGGAFVRPTRYLRPSTRRRREPRLLA</sequence>
<dbReference type="PANTHER" id="PTHR22746:SF10">
    <property type="entry name" value="GUANINE NUCLEOTIDE EXCHANGE FACTOR SUBUNIT RIC1"/>
    <property type="match status" value="1"/>
</dbReference>
<dbReference type="GO" id="GO:0042147">
    <property type="term" value="P:retrograde transport, endosome to Golgi"/>
    <property type="evidence" value="ECO:0007669"/>
    <property type="project" value="TreeGrafter"/>
</dbReference>
<dbReference type="InterPro" id="IPR015943">
    <property type="entry name" value="WD40/YVTN_repeat-like_dom_sf"/>
</dbReference>
<evidence type="ECO:0000256" key="1">
    <source>
        <dbReference type="ARBA" id="ARBA00004370"/>
    </source>
</evidence>
<protein>
    <submittedName>
        <fullName evidence="5">Protein ric1</fullName>
    </submittedName>
</protein>
<dbReference type="InterPro" id="IPR040096">
    <property type="entry name" value="Ric1"/>
</dbReference>
<proteinExistence type="predicted"/>
<dbReference type="InterPro" id="IPR009771">
    <property type="entry name" value="RIC1_C"/>
</dbReference>
<dbReference type="Gene3D" id="2.130.10.10">
    <property type="entry name" value="YVTN repeat-like/Quinoprotein amine dehydrogenase"/>
    <property type="match status" value="1"/>
</dbReference>
<dbReference type="PANTHER" id="PTHR22746">
    <property type="entry name" value="RAB6A-GEF COMPLEX PARTNER PROTEIN 1"/>
    <property type="match status" value="1"/>
</dbReference>
<dbReference type="EMBL" id="GBEZ01017214">
    <property type="protein sequence ID" value="JAC69106.1"/>
    <property type="molecule type" value="Transcribed_RNA"/>
</dbReference>
<name>A0A061RF62_9CHLO</name>
<feature type="domain" description="RIC1 C-terminal alpha solenoid region" evidence="4">
    <location>
        <begin position="1023"/>
        <end position="1205"/>
    </location>
</feature>
<dbReference type="GO" id="GO:0006886">
    <property type="term" value="P:intracellular protein transport"/>
    <property type="evidence" value="ECO:0007669"/>
    <property type="project" value="InterPro"/>
</dbReference>
<dbReference type="Pfam" id="PF25440">
    <property type="entry name" value="Beta-prop_RIC1_2nd"/>
    <property type="match status" value="1"/>
</dbReference>
<dbReference type="InterPro" id="IPR036322">
    <property type="entry name" value="WD40_repeat_dom_sf"/>
</dbReference>
<reference evidence="5" key="1">
    <citation type="submission" date="2014-05" db="EMBL/GenBank/DDBJ databases">
        <title>The transcriptome of the halophilic microalga Tetraselmis sp. GSL018 isolated from the Great Salt Lake, Utah.</title>
        <authorList>
            <person name="Jinkerson R.E."/>
            <person name="D'Adamo S."/>
            <person name="Posewitz M.C."/>
        </authorList>
    </citation>
    <scope>NUCLEOTIDE SEQUENCE</scope>
    <source>
        <strain evidence="5">GSL018</strain>
    </source>
</reference>